<keyword evidence="11" id="KW-0770">Synapse</keyword>
<evidence type="ECO:0000256" key="11">
    <source>
        <dbReference type="ARBA" id="ARBA00023018"/>
    </source>
</evidence>
<dbReference type="SUPFAM" id="SSF55753">
    <property type="entry name" value="Actin depolymerizing proteins"/>
    <property type="match status" value="1"/>
</dbReference>
<dbReference type="PANTHER" id="PTHR10829:SF12">
    <property type="entry name" value="DREBRIN-LIKE PROTEIN"/>
    <property type="match status" value="1"/>
</dbReference>
<evidence type="ECO:0000256" key="3">
    <source>
        <dbReference type="ARBA" id="ARBA00004412"/>
    </source>
</evidence>
<evidence type="ECO:0000256" key="2">
    <source>
        <dbReference type="ARBA" id="ARBA00004282"/>
    </source>
</evidence>
<evidence type="ECO:0000256" key="13">
    <source>
        <dbReference type="ARBA" id="ARBA00034103"/>
    </source>
</evidence>
<dbReference type="GO" id="GO:0030425">
    <property type="term" value="C:dendrite"/>
    <property type="evidence" value="ECO:0007669"/>
    <property type="project" value="TreeGrafter"/>
</dbReference>
<dbReference type="GO" id="GO:0070161">
    <property type="term" value="C:anchoring junction"/>
    <property type="evidence" value="ECO:0007669"/>
    <property type="project" value="UniProtKB-SubCell"/>
</dbReference>
<dbReference type="GO" id="GO:0045211">
    <property type="term" value="C:postsynaptic membrane"/>
    <property type="evidence" value="ECO:0007669"/>
    <property type="project" value="TreeGrafter"/>
</dbReference>
<dbReference type="GO" id="GO:0048812">
    <property type="term" value="P:neuron projection morphogenesis"/>
    <property type="evidence" value="ECO:0007669"/>
    <property type="project" value="TreeGrafter"/>
</dbReference>
<dbReference type="AlphaFoldDB" id="A0A3Q3IA11"/>
<evidence type="ECO:0000259" key="15">
    <source>
        <dbReference type="Pfam" id="PF00241"/>
    </source>
</evidence>
<keyword evidence="12" id="KW-0966">Cell projection</keyword>
<keyword evidence="8" id="KW-1003">Cell membrane</keyword>
<dbReference type="PANTHER" id="PTHR10829">
    <property type="entry name" value="CORTACTIN AND DREBRIN"/>
    <property type="match status" value="1"/>
</dbReference>
<dbReference type="GO" id="GO:0030864">
    <property type="term" value="C:cortical actin cytoskeleton"/>
    <property type="evidence" value="ECO:0007669"/>
    <property type="project" value="TreeGrafter"/>
</dbReference>
<evidence type="ECO:0000256" key="9">
    <source>
        <dbReference type="ARBA" id="ARBA00022753"/>
    </source>
</evidence>
<dbReference type="Proteomes" id="UP000261600">
    <property type="component" value="Unplaced"/>
</dbReference>
<evidence type="ECO:0000256" key="4">
    <source>
        <dbReference type="ARBA" id="ARBA00004413"/>
    </source>
</evidence>
<evidence type="ECO:0000256" key="12">
    <source>
        <dbReference type="ARBA" id="ARBA00023273"/>
    </source>
</evidence>
<evidence type="ECO:0000256" key="14">
    <source>
        <dbReference type="SAM" id="MobiDB-lite"/>
    </source>
</evidence>
<dbReference type="GO" id="GO:0001726">
    <property type="term" value="C:ruffle"/>
    <property type="evidence" value="ECO:0007669"/>
    <property type="project" value="UniProtKB-SubCell"/>
</dbReference>
<organism evidence="16 17">
    <name type="scientific">Monopterus albus</name>
    <name type="common">Swamp eel</name>
    <dbReference type="NCBI Taxonomy" id="43700"/>
    <lineage>
        <taxon>Eukaryota</taxon>
        <taxon>Metazoa</taxon>
        <taxon>Chordata</taxon>
        <taxon>Craniata</taxon>
        <taxon>Vertebrata</taxon>
        <taxon>Euteleostomi</taxon>
        <taxon>Actinopterygii</taxon>
        <taxon>Neopterygii</taxon>
        <taxon>Teleostei</taxon>
        <taxon>Neoteleostei</taxon>
        <taxon>Acanthomorphata</taxon>
        <taxon>Anabantaria</taxon>
        <taxon>Synbranchiformes</taxon>
        <taxon>Synbranchidae</taxon>
        <taxon>Monopterus</taxon>
    </lineage>
</organism>
<dbReference type="GO" id="GO:0030427">
    <property type="term" value="C:site of polarized growth"/>
    <property type="evidence" value="ECO:0007669"/>
    <property type="project" value="TreeGrafter"/>
</dbReference>
<feature type="compositionally biased region" description="Polar residues" evidence="14">
    <location>
        <begin position="68"/>
        <end position="77"/>
    </location>
</feature>
<comment type="subcellular location">
    <subcellularLocation>
        <location evidence="2">Cell junction</location>
    </subcellularLocation>
    <subcellularLocation>
        <location evidence="4">Cell membrane</location>
        <topology evidence="4">Peripheral membrane protein</topology>
        <orientation evidence="4">Cytoplasmic side</orientation>
    </subcellularLocation>
    <subcellularLocation>
        <location evidence="6">Cell projection</location>
        <location evidence="6">Lamellipodium</location>
    </subcellularLocation>
    <subcellularLocation>
        <location evidence="5">Cell projection</location>
        <location evidence="5">Ruffle</location>
    </subcellularLocation>
    <subcellularLocation>
        <location evidence="7">Cytoplasm</location>
        <location evidence="7">Cell cortex</location>
    </subcellularLocation>
    <subcellularLocation>
        <location evidence="1">Cytoplasmic vesicle</location>
        <location evidence="1">Clathrin-coated vesicle</location>
    </subcellularLocation>
    <subcellularLocation>
        <location evidence="3">Early endosome</location>
    </subcellularLocation>
    <subcellularLocation>
        <location evidence="13">Synapse</location>
    </subcellularLocation>
</comment>
<keyword evidence="17" id="KW-1185">Reference proteome</keyword>
<feature type="domain" description="ADF-H" evidence="15">
    <location>
        <begin position="11"/>
        <end position="46"/>
    </location>
</feature>
<dbReference type="Pfam" id="PF00241">
    <property type="entry name" value="Cofilin_ADF"/>
    <property type="match status" value="1"/>
</dbReference>
<keyword evidence="8" id="KW-0472">Membrane</keyword>
<evidence type="ECO:0000313" key="17">
    <source>
        <dbReference type="Proteomes" id="UP000261600"/>
    </source>
</evidence>
<proteinExistence type="predicted"/>
<evidence type="ECO:0000256" key="6">
    <source>
        <dbReference type="ARBA" id="ARBA00004510"/>
    </source>
</evidence>
<evidence type="ECO:0000256" key="1">
    <source>
        <dbReference type="ARBA" id="ARBA00004132"/>
    </source>
</evidence>
<evidence type="ECO:0000256" key="7">
    <source>
        <dbReference type="ARBA" id="ARBA00004544"/>
    </source>
</evidence>
<evidence type="ECO:0000256" key="8">
    <source>
        <dbReference type="ARBA" id="ARBA00022475"/>
    </source>
</evidence>
<dbReference type="GO" id="GO:0014069">
    <property type="term" value="C:postsynaptic density"/>
    <property type="evidence" value="ECO:0007669"/>
    <property type="project" value="TreeGrafter"/>
</dbReference>
<sequence>MAVNLSKNGAALMAAYKEVVDGKSGTNWALFTYEGNSNDIRLAGKGGSPCDYKRPGRGGRGTGDHLGQSGQSLWSQL</sequence>
<feature type="region of interest" description="Disordered" evidence="14">
    <location>
        <begin position="44"/>
        <end position="77"/>
    </location>
</feature>
<dbReference type="GO" id="GO:0061003">
    <property type="term" value="P:positive regulation of dendritic spine morphogenesis"/>
    <property type="evidence" value="ECO:0007669"/>
    <property type="project" value="TreeGrafter"/>
</dbReference>
<dbReference type="GO" id="GO:0098974">
    <property type="term" value="P:postsynaptic actin cytoskeleton organization"/>
    <property type="evidence" value="ECO:0007669"/>
    <property type="project" value="TreeGrafter"/>
</dbReference>
<reference evidence="16" key="2">
    <citation type="submission" date="2025-09" db="UniProtKB">
        <authorList>
            <consortium name="Ensembl"/>
        </authorList>
    </citation>
    <scope>IDENTIFICATION</scope>
</reference>
<dbReference type="GO" id="GO:0051015">
    <property type="term" value="F:actin filament binding"/>
    <property type="evidence" value="ECO:0007669"/>
    <property type="project" value="TreeGrafter"/>
</dbReference>
<dbReference type="GO" id="GO:0005769">
    <property type="term" value="C:early endosome"/>
    <property type="evidence" value="ECO:0007669"/>
    <property type="project" value="UniProtKB-SubCell"/>
</dbReference>
<dbReference type="GO" id="GO:0030136">
    <property type="term" value="C:clathrin-coated vesicle"/>
    <property type="evidence" value="ECO:0007669"/>
    <property type="project" value="UniProtKB-SubCell"/>
</dbReference>
<dbReference type="Gene3D" id="3.40.20.10">
    <property type="entry name" value="Severin"/>
    <property type="match status" value="1"/>
</dbReference>
<evidence type="ECO:0000313" key="16">
    <source>
        <dbReference type="Ensembl" id="ENSMALP00000000138.1"/>
    </source>
</evidence>
<dbReference type="Ensembl" id="ENSMALT00000000162.1">
    <property type="protein sequence ID" value="ENSMALP00000000138.1"/>
    <property type="gene ID" value="ENSMALG00000000111.1"/>
</dbReference>
<protein>
    <recommendedName>
        <fullName evidence="15">ADF-H domain-containing protein</fullName>
    </recommendedName>
</protein>
<dbReference type="InterPro" id="IPR002108">
    <property type="entry name" value="ADF-H"/>
</dbReference>
<keyword evidence="10" id="KW-0965">Cell junction</keyword>
<dbReference type="GO" id="GO:0030833">
    <property type="term" value="P:regulation of actin filament polymerization"/>
    <property type="evidence" value="ECO:0007669"/>
    <property type="project" value="TreeGrafter"/>
</dbReference>
<dbReference type="GO" id="GO:0030027">
    <property type="term" value="C:lamellipodium"/>
    <property type="evidence" value="ECO:0007669"/>
    <property type="project" value="UniProtKB-SubCell"/>
</dbReference>
<evidence type="ECO:0000256" key="5">
    <source>
        <dbReference type="ARBA" id="ARBA00004466"/>
    </source>
</evidence>
<dbReference type="GO" id="GO:0045773">
    <property type="term" value="P:positive regulation of axon extension"/>
    <property type="evidence" value="ECO:0007669"/>
    <property type="project" value="TreeGrafter"/>
</dbReference>
<name>A0A3Q3IA11_MONAL</name>
<accession>A0A3Q3IA11</accession>
<dbReference type="InterPro" id="IPR029006">
    <property type="entry name" value="ADF-H/Gelsolin-like_dom_sf"/>
</dbReference>
<dbReference type="GO" id="GO:0005884">
    <property type="term" value="C:actin filament"/>
    <property type="evidence" value="ECO:0007669"/>
    <property type="project" value="TreeGrafter"/>
</dbReference>
<evidence type="ECO:0000256" key="10">
    <source>
        <dbReference type="ARBA" id="ARBA00022949"/>
    </source>
</evidence>
<reference evidence="16" key="1">
    <citation type="submission" date="2025-08" db="UniProtKB">
        <authorList>
            <consortium name="Ensembl"/>
        </authorList>
    </citation>
    <scope>IDENTIFICATION</scope>
</reference>
<keyword evidence="9" id="KW-0967">Endosome</keyword>